<dbReference type="OrthoDB" id="9800666at2"/>
<evidence type="ECO:0000256" key="2">
    <source>
        <dbReference type="SAM" id="SignalP"/>
    </source>
</evidence>
<dbReference type="SUPFAM" id="SSF82153">
    <property type="entry name" value="FAS1 domain"/>
    <property type="match status" value="1"/>
</dbReference>
<dbReference type="RefSeq" id="WP_025292040.1">
    <property type="nucleotide sequence ID" value="NZ_CP006644.1"/>
</dbReference>
<dbReference type="KEGG" id="ssan:NX02_10470"/>
<proteinExistence type="predicted"/>
<dbReference type="Pfam" id="PF02469">
    <property type="entry name" value="Fasciclin"/>
    <property type="match status" value="1"/>
</dbReference>
<dbReference type="InterPro" id="IPR036378">
    <property type="entry name" value="FAS1_dom_sf"/>
</dbReference>
<feature type="region of interest" description="Disordered" evidence="1">
    <location>
        <begin position="30"/>
        <end position="62"/>
    </location>
</feature>
<dbReference type="HOGENOM" id="CLU_031281_4_0_5"/>
<gene>
    <name evidence="4" type="ORF">NX02_10470</name>
</gene>
<evidence type="ECO:0000259" key="3">
    <source>
        <dbReference type="PROSITE" id="PS50213"/>
    </source>
</evidence>
<dbReference type="AlphaFoldDB" id="W0A9N4"/>
<dbReference type="PATRIC" id="fig|1123269.5.peg.2030"/>
<keyword evidence="2" id="KW-0732">Signal</keyword>
<dbReference type="FunFam" id="2.30.180.10:FF:000032">
    <property type="entry name" value="Fasciclin domain-containing protein, putative"/>
    <property type="match status" value="1"/>
</dbReference>
<sequence>MIRISHVSLVGLASALALAAGAAQAQTADPAAQAQTADPAAQAPAGTPAPAPAPAANGPVVGGAPMSPAASIVDNASKSRDHTTLVAAVKAAELVPTLSGPGPFTVFAPTNEAFTRLAPGTVDTLMKPENKPTLVKVLTYQVVPGKYNFADLGKLSTEQGGIAKLTTVEGGVLEVKATADMIELTDENGNKAYVSQPDVAQSNGIIHVTNGVMLPKLDAQPASSAGN</sequence>
<feature type="signal peptide" evidence="2">
    <location>
        <begin position="1"/>
        <end position="19"/>
    </location>
</feature>
<protein>
    <recommendedName>
        <fullName evidence="3">FAS1 domain-containing protein</fullName>
    </recommendedName>
</protein>
<organism evidence="4 5">
    <name type="scientific">Sphingomonas sanxanigenens DSM 19645 = NX02</name>
    <dbReference type="NCBI Taxonomy" id="1123269"/>
    <lineage>
        <taxon>Bacteria</taxon>
        <taxon>Pseudomonadati</taxon>
        <taxon>Pseudomonadota</taxon>
        <taxon>Alphaproteobacteria</taxon>
        <taxon>Sphingomonadales</taxon>
        <taxon>Sphingomonadaceae</taxon>
        <taxon>Sphingomonas</taxon>
    </lineage>
</organism>
<evidence type="ECO:0000313" key="5">
    <source>
        <dbReference type="Proteomes" id="UP000018851"/>
    </source>
</evidence>
<dbReference type="STRING" id="1123269.NX02_10470"/>
<dbReference type="Proteomes" id="UP000018851">
    <property type="component" value="Chromosome"/>
</dbReference>
<dbReference type="Gene3D" id="2.30.180.10">
    <property type="entry name" value="FAS1 domain"/>
    <property type="match status" value="1"/>
</dbReference>
<feature type="domain" description="FAS1" evidence="3">
    <location>
        <begin position="69"/>
        <end position="213"/>
    </location>
</feature>
<dbReference type="SMART" id="SM00554">
    <property type="entry name" value="FAS1"/>
    <property type="match status" value="1"/>
</dbReference>
<accession>W0A9N4</accession>
<dbReference type="GO" id="GO:0005615">
    <property type="term" value="C:extracellular space"/>
    <property type="evidence" value="ECO:0007669"/>
    <property type="project" value="TreeGrafter"/>
</dbReference>
<feature type="chain" id="PRO_5004785215" description="FAS1 domain-containing protein" evidence="2">
    <location>
        <begin position="20"/>
        <end position="227"/>
    </location>
</feature>
<dbReference type="PROSITE" id="PS50213">
    <property type="entry name" value="FAS1"/>
    <property type="match status" value="1"/>
</dbReference>
<feature type="compositionally biased region" description="Low complexity" evidence="1">
    <location>
        <begin position="30"/>
        <end position="46"/>
    </location>
</feature>
<dbReference type="PANTHER" id="PTHR10900:SF77">
    <property type="entry name" value="FI19380P1"/>
    <property type="match status" value="1"/>
</dbReference>
<dbReference type="EMBL" id="CP006644">
    <property type="protein sequence ID" value="AHE53811.1"/>
    <property type="molecule type" value="Genomic_DNA"/>
</dbReference>
<dbReference type="PANTHER" id="PTHR10900">
    <property type="entry name" value="PERIOSTIN-RELATED"/>
    <property type="match status" value="1"/>
</dbReference>
<evidence type="ECO:0000256" key="1">
    <source>
        <dbReference type="SAM" id="MobiDB-lite"/>
    </source>
</evidence>
<dbReference type="InterPro" id="IPR050904">
    <property type="entry name" value="Adhesion/Biosynth-related"/>
</dbReference>
<dbReference type="InterPro" id="IPR000782">
    <property type="entry name" value="FAS1_domain"/>
</dbReference>
<keyword evidence="5" id="KW-1185">Reference proteome</keyword>
<dbReference type="eggNOG" id="COG2335">
    <property type="taxonomic scope" value="Bacteria"/>
</dbReference>
<reference evidence="4 5" key="1">
    <citation type="submission" date="2013-07" db="EMBL/GenBank/DDBJ databases">
        <title>Completed genome of Sphingomonas sanxanigenens NX02.</title>
        <authorList>
            <person name="Ma T."/>
            <person name="Huang H."/>
            <person name="Wu M."/>
            <person name="Li X."/>
            <person name="Li G."/>
        </authorList>
    </citation>
    <scope>NUCLEOTIDE SEQUENCE [LARGE SCALE GENOMIC DNA]</scope>
    <source>
        <strain evidence="4 5">NX02</strain>
    </source>
</reference>
<name>W0A9N4_9SPHN</name>
<evidence type="ECO:0000313" key="4">
    <source>
        <dbReference type="EMBL" id="AHE53811.1"/>
    </source>
</evidence>